<dbReference type="AlphaFoldDB" id="A0A8T2TJK8"/>
<name>A0A8T2TJK8_CERRI</name>
<keyword evidence="2" id="KW-1185">Reference proteome</keyword>
<proteinExistence type="predicted"/>
<sequence length="133" mass="15723">MKNLVEHPSSTYLFRRGLPIQVMRRVLLGFIDYHLITGVQGKQMHTKRTTMKLPLKSTHIMTSPNVGCTMRKILSTFVSVHTQTKEKYLRRSKCIHTHNYHKRTYEPLLGYFITRLISMGLNILKDQFYKRRA</sequence>
<accession>A0A8T2TJK8</accession>
<gene>
    <name evidence="1" type="ORF">KP509_12G059700</name>
</gene>
<dbReference type="Proteomes" id="UP000825935">
    <property type="component" value="Chromosome 12"/>
</dbReference>
<evidence type="ECO:0000313" key="2">
    <source>
        <dbReference type="Proteomes" id="UP000825935"/>
    </source>
</evidence>
<comment type="caution">
    <text evidence="1">The sequence shown here is derived from an EMBL/GenBank/DDBJ whole genome shotgun (WGS) entry which is preliminary data.</text>
</comment>
<protein>
    <submittedName>
        <fullName evidence="1">Uncharacterized protein</fullName>
    </submittedName>
</protein>
<evidence type="ECO:0000313" key="1">
    <source>
        <dbReference type="EMBL" id="KAH7423527.1"/>
    </source>
</evidence>
<dbReference type="EMBL" id="CM035417">
    <property type="protein sequence ID" value="KAH7423527.1"/>
    <property type="molecule type" value="Genomic_DNA"/>
</dbReference>
<organism evidence="1 2">
    <name type="scientific">Ceratopteris richardii</name>
    <name type="common">Triangle waterfern</name>
    <dbReference type="NCBI Taxonomy" id="49495"/>
    <lineage>
        <taxon>Eukaryota</taxon>
        <taxon>Viridiplantae</taxon>
        <taxon>Streptophyta</taxon>
        <taxon>Embryophyta</taxon>
        <taxon>Tracheophyta</taxon>
        <taxon>Polypodiopsida</taxon>
        <taxon>Polypodiidae</taxon>
        <taxon>Polypodiales</taxon>
        <taxon>Pteridineae</taxon>
        <taxon>Pteridaceae</taxon>
        <taxon>Parkerioideae</taxon>
        <taxon>Ceratopteris</taxon>
    </lineage>
</organism>
<reference evidence="1" key="1">
    <citation type="submission" date="2021-08" db="EMBL/GenBank/DDBJ databases">
        <title>WGS assembly of Ceratopteris richardii.</title>
        <authorList>
            <person name="Marchant D.B."/>
            <person name="Chen G."/>
            <person name="Jenkins J."/>
            <person name="Shu S."/>
            <person name="Leebens-Mack J."/>
            <person name="Grimwood J."/>
            <person name="Schmutz J."/>
            <person name="Soltis P."/>
            <person name="Soltis D."/>
            <person name="Chen Z.-H."/>
        </authorList>
    </citation>
    <scope>NUCLEOTIDE SEQUENCE</scope>
    <source>
        <strain evidence="1">Whitten #5841</strain>
        <tissue evidence="1">Leaf</tissue>
    </source>
</reference>